<organism evidence="2">
    <name type="scientific">hydrothermal vent metagenome</name>
    <dbReference type="NCBI Taxonomy" id="652676"/>
    <lineage>
        <taxon>unclassified sequences</taxon>
        <taxon>metagenomes</taxon>
        <taxon>ecological metagenomes</taxon>
    </lineage>
</organism>
<feature type="domain" description="PilZ" evidence="1">
    <location>
        <begin position="8"/>
        <end position="116"/>
    </location>
</feature>
<dbReference type="EMBL" id="UOEN01000253">
    <property type="protein sequence ID" value="VAW15113.1"/>
    <property type="molecule type" value="Genomic_DNA"/>
</dbReference>
<evidence type="ECO:0000313" key="2">
    <source>
        <dbReference type="EMBL" id="VAW15113.1"/>
    </source>
</evidence>
<sequence length="130" mass="14977">MTNWSGLNRRKFPRVKYPCLVVVRNGEEKEDVILTHTENVGIGGVCVILKKSLKMFTMVELELDLLDLGNHVKCSGKVVWNVQRKEDVKNKPLFYDIGVEFSSLTKKEMARMEAVVKRLVKNHQEVPYSK</sequence>
<protein>
    <recommendedName>
        <fullName evidence="1">PilZ domain-containing protein</fullName>
    </recommendedName>
</protein>
<dbReference type="SUPFAM" id="SSF141371">
    <property type="entry name" value="PilZ domain-like"/>
    <property type="match status" value="1"/>
</dbReference>
<gene>
    <name evidence="2" type="ORF">MNBD_BACTEROID05-707</name>
</gene>
<name>A0A3B0TG61_9ZZZZ</name>
<dbReference type="AlphaFoldDB" id="A0A3B0TG61"/>
<dbReference type="Gene3D" id="2.40.10.220">
    <property type="entry name" value="predicted glycosyltransferase like domains"/>
    <property type="match status" value="1"/>
</dbReference>
<reference evidence="2" key="1">
    <citation type="submission" date="2018-06" db="EMBL/GenBank/DDBJ databases">
        <authorList>
            <person name="Zhirakovskaya E."/>
        </authorList>
    </citation>
    <scope>NUCLEOTIDE SEQUENCE</scope>
</reference>
<proteinExistence type="predicted"/>
<dbReference type="Pfam" id="PF07238">
    <property type="entry name" value="PilZ"/>
    <property type="match status" value="1"/>
</dbReference>
<dbReference type="InterPro" id="IPR009875">
    <property type="entry name" value="PilZ_domain"/>
</dbReference>
<accession>A0A3B0TG61</accession>
<dbReference type="GO" id="GO:0035438">
    <property type="term" value="F:cyclic-di-GMP binding"/>
    <property type="evidence" value="ECO:0007669"/>
    <property type="project" value="InterPro"/>
</dbReference>
<evidence type="ECO:0000259" key="1">
    <source>
        <dbReference type="Pfam" id="PF07238"/>
    </source>
</evidence>